<dbReference type="AlphaFoldDB" id="A0A133S655"/>
<dbReference type="PANTHER" id="PTHR33221">
    <property type="entry name" value="WINGED HELIX-TURN-HELIX TRANSCRIPTIONAL REGULATOR, RRF2 FAMILY"/>
    <property type="match status" value="1"/>
</dbReference>
<dbReference type="InterPro" id="IPR036390">
    <property type="entry name" value="WH_DNA-bd_sf"/>
</dbReference>
<comment type="caution">
    <text evidence="2">The sequence shown here is derived from an EMBL/GenBank/DDBJ whole genome shotgun (WGS) entry which is preliminary data.</text>
</comment>
<dbReference type="InterPro" id="IPR000944">
    <property type="entry name" value="Tscrpt_reg_Rrf2"/>
</dbReference>
<dbReference type="PROSITE" id="PS51197">
    <property type="entry name" value="HTH_RRF2_2"/>
    <property type="match status" value="1"/>
</dbReference>
<dbReference type="Gene3D" id="1.10.10.10">
    <property type="entry name" value="Winged helix-like DNA-binding domain superfamily/Winged helix DNA-binding domain"/>
    <property type="match status" value="1"/>
</dbReference>
<dbReference type="PROSITE" id="PS01332">
    <property type="entry name" value="HTH_RRF2_1"/>
    <property type="match status" value="1"/>
</dbReference>
<dbReference type="InterPro" id="IPR036388">
    <property type="entry name" value="WH-like_DNA-bd_sf"/>
</dbReference>
<dbReference type="Proteomes" id="UP001236274">
    <property type="component" value="Unassembled WGS sequence"/>
</dbReference>
<dbReference type="EMBL" id="QXZZ01000020">
    <property type="protein sequence ID" value="RJY50858.1"/>
    <property type="molecule type" value="Genomic_DNA"/>
</dbReference>
<reference evidence="3" key="3">
    <citation type="submission" date="2023-05" db="EMBL/GenBank/DDBJ databases">
        <title>Cataloging the Phylogenetic Diversity of Human Bladder Bacteria.</title>
        <authorList>
            <person name="Du J."/>
        </authorList>
    </citation>
    <scope>NUCLEOTIDE SEQUENCE</scope>
    <source>
        <strain evidence="3">UMB10101</strain>
    </source>
</reference>
<accession>A0A133S655</accession>
<keyword evidence="1" id="KW-0238">DNA-binding</keyword>
<dbReference type="NCBIfam" id="TIGR00738">
    <property type="entry name" value="rrf2_super"/>
    <property type="match status" value="1"/>
</dbReference>
<reference evidence="4 6" key="2">
    <citation type="submission" date="2018-09" db="EMBL/GenBank/DDBJ databases">
        <title>Genome sequence of Veillonella atypica isolated from periodontal Korean patients.</title>
        <authorList>
            <person name="Lee J.-H."/>
            <person name="Moon J.-H."/>
            <person name="Shin S.-Y."/>
        </authorList>
    </citation>
    <scope>NUCLEOTIDE SEQUENCE [LARGE SCALE GENOMIC DNA]</scope>
    <source>
        <strain evidence="4 6">KHUD_V1</strain>
    </source>
</reference>
<proteinExistence type="predicted"/>
<gene>
    <name evidence="4" type="ORF">D2965_03875</name>
    <name evidence="2" type="ORF">HMPREF3233_00474</name>
    <name evidence="3" type="ORF">QP520_01625</name>
</gene>
<dbReference type="EMBL" id="LRQT01000009">
    <property type="protein sequence ID" value="KXA65180.1"/>
    <property type="molecule type" value="Genomic_DNA"/>
</dbReference>
<dbReference type="GO" id="GO:0003700">
    <property type="term" value="F:DNA-binding transcription factor activity"/>
    <property type="evidence" value="ECO:0007669"/>
    <property type="project" value="TreeGrafter"/>
</dbReference>
<dbReference type="PATRIC" id="fig|39777.7.peg.463"/>
<organism evidence="2">
    <name type="scientific">Veillonella atypica</name>
    <dbReference type="NCBI Taxonomy" id="39777"/>
    <lineage>
        <taxon>Bacteria</taxon>
        <taxon>Bacillati</taxon>
        <taxon>Bacillota</taxon>
        <taxon>Negativicutes</taxon>
        <taxon>Veillonellales</taxon>
        <taxon>Veillonellaceae</taxon>
        <taxon>Veillonella</taxon>
    </lineage>
</organism>
<dbReference type="SUPFAM" id="SSF46785">
    <property type="entry name" value="Winged helix' DNA-binding domain"/>
    <property type="match status" value="1"/>
</dbReference>
<evidence type="ECO:0000313" key="3">
    <source>
        <dbReference type="EMBL" id="MDK7356336.1"/>
    </source>
</evidence>
<dbReference type="GO" id="GO:0005829">
    <property type="term" value="C:cytosol"/>
    <property type="evidence" value="ECO:0007669"/>
    <property type="project" value="TreeGrafter"/>
</dbReference>
<evidence type="ECO:0000313" key="4">
    <source>
        <dbReference type="EMBL" id="RJY50858.1"/>
    </source>
</evidence>
<dbReference type="RefSeq" id="WP_005375570.1">
    <property type="nucleotide sequence ID" value="NZ_CABFMO010000055.1"/>
</dbReference>
<evidence type="ECO:0000256" key="1">
    <source>
        <dbReference type="ARBA" id="ARBA00023125"/>
    </source>
</evidence>
<dbReference type="Proteomes" id="UP000070226">
    <property type="component" value="Unassembled WGS sequence"/>
</dbReference>
<dbReference type="InterPro" id="IPR030489">
    <property type="entry name" value="TR_Rrf2-type_CS"/>
</dbReference>
<evidence type="ECO:0000313" key="2">
    <source>
        <dbReference type="EMBL" id="KXA65180.1"/>
    </source>
</evidence>
<dbReference type="GO" id="GO:0003677">
    <property type="term" value="F:DNA binding"/>
    <property type="evidence" value="ECO:0007669"/>
    <property type="project" value="UniProtKB-KW"/>
</dbReference>
<dbReference type="EMBL" id="JASORJ010000002">
    <property type="protein sequence ID" value="MDK7356336.1"/>
    <property type="molecule type" value="Genomic_DNA"/>
</dbReference>
<name>A0A133S655_9FIRM</name>
<dbReference type="STRING" id="39777.B7L28_08160"/>
<protein>
    <submittedName>
        <fullName evidence="2">Putative HTH-type transcriptional regulator CymR</fullName>
    </submittedName>
    <submittedName>
        <fullName evidence="3">Rrf2 family transcriptional regulator</fullName>
    </submittedName>
</protein>
<dbReference type="KEGG" id="vat:B7L28_08160"/>
<dbReference type="Proteomes" id="UP000277803">
    <property type="component" value="Unassembled WGS sequence"/>
</dbReference>
<reference evidence="2 5" key="1">
    <citation type="submission" date="2016-01" db="EMBL/GenBank/DDBJ databases">
        <authorList>
            <person name="Oliw E.H."/>
        </authorList>
    </citation>
    <scope>NUCLEOTIDE SEQUENCE [LARGE SCALE GENOMIC DNA]</scope>
    <source>
        <strain evidence="2 5">CMW7756B</strain>
    </source>
</reference>
<evidence type="ECO:0000313" key="5">
    <source>
        <dbReference type="Proteomes" id="UP000070226"/>
    </source>
</evidence>
<dbReference type="Pfam" id="PF02082">
    <property type="entry name" value="Rrf2"/>
    <property type="match status" value="1"/>
</dbReference>
<sequence length="149" mass="16504">MRISTKGRYALMVLIDLAEQGQGKPVSLRSVAERQGISEKYLEGIVARLGAASLVDSIRGKYGGYRLSKKPSEYTIIEILMATEESMAIISSLDEGVSTDDVINERTVGFWAGLQNYIHDYLESVTLQDVIDGTYAKLDTKYDNWDGSI</sequence>
<evidence type="ECO:0000313" key="6">
    <source>
        <dbReference type="Proteomes" id="UP000277803"/>
    </source>
</evidence>
<dbReference type="PANTHER" id="PTHR33221:SF5">
    <property type="entry name" value="HTH-TYPE TRANSCRIPTIONAL REGULATOR ISCR"/>
    <property type="match status" value="1"/>
</dbReference>